<dbReference type="AlphaFoldDB" id="A0A4P9Z6R0"/>
<evidence type="ECO:0000259" key="3">
    <source>
        <dbReference type="Pfam" id="PF26153"/>
    </source>
</evidence>
<dbReference type="Pfam" id="PF26150">
    <property type="entry name" value="LEA-2_4"/>
    <property type="match status" value="1"/>
</dbReference>
<sequence length="919" mass="102145">MPPERLPSGQKRRGGDARAGHWDRAGKTYRGKAERKKAQILHKAAVKKRYHRVLKQYEDDTPEFYKEIFAQVDEEQQQQQQQQRRSKRDHHAMHVDQPADHDADNASSDDDDDHAGEEQRVAPSKEKRQRVPKPNPMRRAQQIMEEQQRKLEELRQDDALLAVPYGTDEDEDEGADETGHGIYMAGDNEQEEEEDKLALPYSSTIIGATERDALLPPDTSRNKITWRSDTTPGDEDDDENEEEEEARTATSVRRWMFYTRTPAPPAAAHTDRGPAGDPFDGYTHGRPRHERDVHGERAAYRADVGDDNPRRLLMRMGQLAQEILARDSVALHLKGAIDLQAHGLRLSDLPFEKTVPVEGLRGLKKMDIEQLDLPRNHPQGGIEMAVTMNIGNPAQTVLHMPALTFAAFYHRMQLSELTTQAWSLAPGDNRVVFTGRMLPQSGANITLMNEFMSSYMAGNTTTIAVRGANNATAGRVAWLDGALERLALQATVPGMPESGRDLIRQISRMDLDLDFTQPHSAYHPPVHGRVLVPLHKLPFGFPLQIDALGLDVDFGHEHASFARLHLPPTPVDMRKVNETTTLLAFNLSHSRLDALSGRARQFEAFMTSMLLQPAVNLSLSGVSTVGMSTAVGALTVSALPVKLTSRLTGMDGFRHAPLTISQLSIVDGTEEMLTLGMHVVMVNPTDIRCRFPWLRLMFGPHANTTIGEVLTSNVDLSPGNTTLVARSSIARPQTAAQRQMLSRFFSNYLTQEEVAVHVQGHPNATGVPSLAPALQQLQLTGRLPGLRNDPLLRHAALHLLWNPAVTLTMYNPIPGINITLWEVEATVMKDNATIGGNHWQFSNNATTGLPPPIVLPPQQEVVADHLPVKASSYGYKIIRDAVNGSMNVDVNITTTVTLGQFPLTMHWLQPNVTVDVHWF</sequence>
<dbReference type="InterPro" id="IPR046368">
    <property type="entry name" value="Tag1"/>
</dbReference>
<reference evidence="5" key="1">
    <citation type="journal article" date="2018" name="Nat. Microbiol.">
        <title>Leveraging single-cell genomics to expand the fungal tree of life.</title>
        <authorList>
            <person name="Ahrendt S.R."/>
            <person name="Quandt C.A."/>
            <person name="Ciobanu D."/>
            <person name="Clum A."/>
            <person name="Salamov A."/>
            <person name="Andreopoulos B."/>
            <person name="Cheng J.F."/>
            <person name="Woyke T."/>
            <person name="Pelin A."/>
            <person name="Henrissat B."/>
            <person name="Reynolds N.K."/>
            <person name="Benny G.L."/>
            <person name="Smith M.E."/>
            <person name="James T.Y."/>
            <person name="Grigoriev I.V."/>
        </authorList>
    </citation>
    <scope>NUCLEOTIDE SEQUENCE [LARGE SCALE GENOMIC DNA]</scope>
    <source>
        <strain evidence="5">Benny S71-1</strain>
    </source>
</reference>
<proteinExistence type="predicted"/>
<evidence type="ECO:0000256" key="1">
    <source>
        <dbReference type="SAM" id="MobiDB-lite"/>
    </source>
</evidence>
<dbReference type="Proteomes" id="UP000278143">
    <property type="component" value="Unassembled WGS sequence"/>
</dbReference>
<feature type="compositionally biased region" description="Basic and acidic residues" evidence="1">
    <location>
        <begin position="116"/>
        <end position="126"/>
    </location>
</feature>
<organism evidence="4 5">
    <name type="scientific">Syncephalis pseudoplumigaleata</name>
    <dbReference type="NCBI Taxonomy" id="1712513"/>
    <lineage>
        <taxon>Eukaryota</taxon>
        <taxon>Fungi</taxon>
        <taxon>Fungi incertae sedis</taxon>
        <taxon>Zoopagomycota</taxon>
        <taxon>Zoopagomycotina</taxon>
        <taxon>Zoopagomycetes</taxon>
        <taxon>Zoopagales</taxon>
        <taxon>Piptocephalidaceae</taxon>
        <taxon>Syncephalis</taxon>
    </lineage>
</organism>
<dbReference type="Pfam" id="PF26153">
    <property type="entry name" value="LEA-2L_5"/>
    <property type="match status" value="1"/>
</dbReference>
<dbReference type="GO" id="GO:0000329">
    <property type="term" value="C:fungal-type vacuole membrane"/>
    <property type="evidence" value="ECO:0007669"/>
    <property type="project" value="InterPro"/>
</dbReference>
<feature type="region of interest" description="Disordered" evidence="1">
    <location>
        <begin position="1"/>
        <end position="38"/>
    </location>
</feature>
<dbReference type="InterPro" id="IPR022185">
    <property type="entry name" value="DUF3712"/>
</dbReference>
<dbReference type="InterPro" id="IPR059066">
    <property type="entry name" value="Ig_Tag1-like_5th"/>
</dbReference>
<feature type="compositionally biased region" description="Polar residues" evidence="1">
    <location>
        <begin position="222"/>
        <end position="231"/>
    </location>
</feature>
<feature type="compositionally biased region" description="Basic and acidic residues" evidence="1">
    <location>
        <begin position="146"/>
        <end position="158"/>
    </location>
</feature>
<evidence type="ECO:0000313" key="5">
    <source>
        <dbReference type="Proteomes" id="UP000278143"/>
    </source>
</evidence>
<evidence type="ECO:0000259" key="2">
    <source>
        <dbReference type="Pfam" id="PF26150"/>
    </source>
</evidence>
<evidence type="ECO:0000313" key="4">
    <source>
        <dbReference type="EMBL" id="RKP27862.1"/>
    </source>
</evidence>
<gene>
    <name evidence="4" type="ORF">SYNPS1DRAFT_26503</name>
</gene>
<feature type="region of interest" description="Disordered" evidence="1">
    <location>
        <begin position="69"/>
        <end position="196"/>
    </location>
</feature>
<feature type="compositionally biased region" description="Basic residues" evidence="1">
    <location>
        <begin position="27"/>
        <end position="38"/>
    </location>
</feature>
<dbReference type="Pfam" id="PF12505">
    <property type="entry name" value="DUF3712"/>
    <property type="match status" value="1"/>
</dbReference>
<dbReference type="InterPro" id="IPR059065">
    <property type="entry name" value="Ig_Tag1-like_4th"/>
</dbReference>
<name>A0A4P9Z6R0_9FUNG</name>
<feature type="compositionally biased region" description="Acidic residues" evidence="1">
    <location>
        <begin position="232"/>
        <end position="245"/>
    </location>
</feature>
<feature type="compositionally biased region" description="Basic and acidic residues" evidence="1">
    <location>
        <begin position="13"/>
        <end position="26"/>
    </location>
</feature>
<feature type="region of interest" description="Disordered" evidence="1">
    <location>
        <begin position="208"/>
        <end position="250"/>
    </location>
</feature>
<feature type="compositionally biased region" description="Acidic residues" evidence="1">
    <location>
        <begin position="167"/>
        <end position="176"/>
    </location>
</feature>
<feature type="domain" description="Tag1-like fourth Ig-like" evidence="2">
    <location>
        <begin position="659"/>
        <end position="761"/>
    </location>
</feature>
<dbReference type="OrthoDB" id="10039566at2759"/>
<dbReference type="PANTHER" id="PTHR35895:SF1">
    <property type="entry name" value="LIPID-BINDING SERUM GLYCOPROTEIN C-TERMINAL DOMAIN-CONTAINING PROTEIN"/>
    <property type="match status" value="1"/>
</dbReference>
<accession>A0A4P9Z6R0</accession>
<feature type="compositionally biased region" description="Basic and acidic residues" evidence="1">
    <location>
        <begin position="92"/>
        <end position="104"/>
    </location>
</feature>
<keyword evidence="5" id="KW-1185">Reference proteome</keyword>
<dbReference type="PANTHER" id="PTHR35895">
    <property type="entry name" value="CHROMOSOME 16, WHOLE GENOME SHOTGUN SEQUENCE"/>
    <property type="match status" value="1"/>
</dbReference>
<protein>
    <submittedName>
        <fullName evidence="4">Uncharacterized protein</fullName>
    </submittedName>
</protein>
<dbReference type="EMBL" id="KZ989142">
    <property type="protein sequence ID" value="RKP27862.1"/>
    <property type="molecule type" value="Genomic_DNA"/>
</dbReference>
<feature type="domain" description="Tag1-like fifth Ig-like" evidence="3">
    <location>
        <begin position="789"/>
        <end position="904"/>
    </location>
</feature>